<feature type="transmembrane region" description="Helical" evidence="1">
    <location>
        <begin position="260"/>
        <end position="279"/>
    </location>
</feature>
<dbReference type="InterPro" id="IPR016061">
    <property type="entry name" value="Pro-tRNA_ligase_II_C"/>
</dbReference>
<dbReference type="InterPro" id="IPR017449">
    <property type="entry name" value="Pro-tRNA_synth_II"/>
</dbReference>
<dbReference type="AlphaFoldDB" id="A0A0H5Q089"/>
<keyword evidence="1" id="KW-0812">Transmembrane</keyword>
<reference evidence="3" key="2">
    <citation type="submission" date="2015-07" db="EMBL/GenBank/DDBJ databases">
        <title>Plasmids, circular viruses and viroids from rat gut.</title>
        <authorList>
            <person name="Jorgensen T.J."/>
            <person name="Hansen M.A."/>
            <person name="Xu Z."/>
            <person name="Tabak M.A."/>
            <person name="Sorensen S.J."/>
            <person name="Hansen L.H."/>
        </authorList>
    </citation>
    <scope>NUCLEOTIDE SEQUENCE</scope>
    <source>
        <strain evidence="3">RGRH0368</strain>
    </source>
</reference>
<feature type="transmembrane region" description="Helical" evidence="1">
    <location>
        <begin position="100"/>
        <end position="120"/>
    </location>
</feature>
<protein>
    <recommendedName>
        <fullName evidence="2">Proline-tRNA ligase class II C-terminal domain-containing protein</fullName>
    </recommendedName>
</protein>
<feature type="transmembrane region" description="Helical" evidence="1">
    <location>
        <begin position="74"/>
        <end position="94"/>
    </location>
</feature>
<dbReference type="Pfam" id="PF09180">
    <property type="entry name" value="ProRS-C_1"/>
    <property type="match status" value="1"/>
</dbReference>
<dbReference type="EMBL" id="LN853026">
    <property type="protein sequence ID" value="CRY94814.1"/>
    <property type="molecule type" value="Genomic_DNA"/>
</dbReference>
<keyword evidence="1" id="KW-1133">Transmembrane helix</keyword>
<sequence length="327" mass="36365">MYRRSETGLWVFTLFATNEIPSVVVMFVALIMFLQMGVGMDMATVYAAVLLLPRAAQPLMRRLLSGSAGGVLDLNLLRATECLTAVVMGLFALWMGGDPLQTLGMLLCISTLAAWHDLLAHRYFAARMNRPDGRPLSVVRVLSTQMATVLTYGLMLMAVGVLEIYFRQRAMWYSWALCCYILAGVYMFLAMINMLLLGRTEGMPLPPARQGRRRQWMVQAIVLALLLLPQGLMFYCRTIFLLARPRQGGLGCTLQEVGFAQGTVGVIAFLLGVTVGRQMQHRWSEARIKEETQATIRCVPFDVEQTPGVDMVSGKPAVARVLIARSY</sequence>
<proteinExistence type="predicted"/>
<dbReference type="SUPFAM" id="SSF64586">
    <property type="entry name" value="C-terminal domain of ProRS"/>
    <property type="match status" value="1"/>
</dbReference>
<reference evidence="3" key="1">
    <citation type="submission" date="2015-06" db="EMBL/GenBank/DDBJ databases">
        <authorList>
            <person name="Joergensen T."/>
        </authorList>
    </citation>
    <scope>NUCLEOTIDE SEQUENCE</scope>
    <source>
        <strain evidence="3">RGRH0368</strain>
    </source>
</reference>
<name>A0A0H5Q089_9ZZZZ</name>
<feature type="domain" description="Proline-tRNA ligase class II C-terminal" evidence="2">
    <location>
        <begin position="271"/>
        <end position="327"/>
    </location>
</feature>
<accession>A0A0H5Q089</accession>
<organism evidence="3">
    <name type="scientific">uncultured prokaryote</name>
    <dbReference type="NCBI Taxonomy" id="198431"/>
    <lineage>
        <taxon>unclassified sequences</taxon>
        <taxon>environmental samples</taxon>
    </lineage>
</organism>
<feature type="transmembrane region" description="Helical" evidence="1">
    <location>
        <begin position="216"/>
        <end position="240"/>
    </location>
</feature>
<dbReference type="Gene3D" id="3.30.110.30">
    <property type="entry name" value="C-terminal domain of ProRS"/>
    <property type="match status" value="1"/>
</dbReference>
<dbReference type="GO" id="GO:0004827">
    <property type="term" value="F:proline-tRNA ligase activity"/>
    <property type="evidence" value="ECO:0007669"/>
    <property type="project" value="InterPro"/>
</dbReference>
<feature type="transmembrane region" description="Helical" evidence="1">
    <location>
        <begin position="141"/>
        <end position="166"/>
    </location>
</feature>
<evidence type="ECO:0000313" key="3">
    <source>
        <dbReference type="EMBL" id="CRY94814.1"/>
    </source>
</evidence>
<feature type="transmembrane region" description="Helical" evidence="1">
    <location>
        <begin position="172"/>
        <end position="196"/>
    </location>
</feature>
<dbReference type="SMART" id="SM00946">
    <property type="entry name" value="ProRS-C_1"/>
    <property type="match status" value="1"/>
</dbReference>
<feature type="transmembrane region" description="Helical" evidence="1">
    <location>
        <begin position="20"/>
        <end position="53"/>
    </location>
</feature>
<evidence type="ECO:0000256" key="1">
    <source>
        <dbReference type="SAM" id="Phobius"/>
    </source>
</evidence>
<evidence type="ECO:0000259" key="2">
    <source>
        <dbReference type="SMART" id="SM00946"/>
    </source>
</evidence>
<dbReference type="GO" id="GO:0005524">
    <property type="term" value="F:ATP binding"/>
    <property type="evidence" value="ECO:0007669"/>
    <property type="project" value="InterPro"/>
</dbReference>
<keyword evidence="1" id="KW-0472">Membrane</keyword>